<feature type="domain" description="Histidine kinase/HSP90-like ATPase" evidence="11">
    <location>
        <begin position="298"/>
        <end position="392"/>
    </location>
</feature>
<dbReference type="InterPro" id="IPR003594">
    <property type="entry name" value="HATPase_dom"/>
</dbReference>
<name>A0A1H2N995_9ACTN</name>
<dbReference type="EC" id="2.7.13.3" evidence="2"/>
<dbReference type="Proteomes" id="UP000198825">
    <property type="component" value="Chromosome I"/>
</dbReference>
<evidence type="ECO:0000256" key="8">
    <source>
        <dbReference type="ARBA" id="ARBA00023012"/>
    </source>
</evidence>
<proteinExistence type="predicted"/>
<keyword evidence="3" id="KW-0597">Phosphoprotein</keyword>
<dbReference type="Gene3D" id="3.30.565.10">
    <property type="entry name" value="Histidine kinase-like ATPase, C-terminal domain"/>
    <property type="match status" value="1"/>
</dbReference>
<feature type="region of interest" description="Disordered" evidence="9">
    <location>
        <begin position="160"/>
        <end position="188"/>
    </location>
</feature>
<evidence type="ECO:0000256" key="5">
    <source>
        <dbReference type="ARBA" id="ARBA00022741"/>
    </source>
</evidence>
<evidence type="ECO:0000313" key="12">
    <source>
        <dbReference type="EMBL" id="SDV02069.1"/>
    </source>
</evidence>
<organism evidence="12 13">
    <name type="scientific">Microlunatus sagamiharensis</name>
    <dbReference type="NCBI Taxonomy" id="546874"/>
    <lineage>
        <taxon>Bacteria</taxon>
        <taxon>Bacillati</taxon>
        <taxon>Actinomycetota</taxon>
        <taxon>Actinomycetes</taxon>
        <taxon>Propionibacteriales</taxon>
        <taxon>Propionibacteriaceae</taxon>
        <taxon>Microlunatus</taxon>
    </lineage>
</organism>
<keyword evidence="10" id="KW-0472">Membrane</keyword>
<evidence type="ECO:0000256" key="2">
    <source>
        <dbReference type="ARBA" id="ARBA00012438"/>
    </source>
</evidence>
<keyword evidence="13" id="KW-1185">Reference proteome</keyword>
<evidence type="ECO:0000313" key="13">
    <source>
        <dbReference type="Proteomes" id="UP000198825"/>
    </source>
</evidence>
<keyword evidence="10" id="KW-0812">Transmembrane</keyword>
<evidence type="ECO:0000256" key="10">
    <source>
        <dbReference type="SAM" id="Phobius"/>
    </source>
</evidence>
<dbReference type="SUPFAM" id="SSF55874">
    <property type="entry name" value="ATPase domain of HSP90 chaperone/DNA topoisomerase II/histidine kinase"/>
    <property type="match status" value="1"/>
</dbReference>
<dbReference type="STRING" id="546874.SAMN04488544_3580"/>
<dbReference type="GO" id="GO:0000155">
    <property type="term" value="F:phosphorelay sensor kinase activity"/>
    <property type="evidence" value="ECO:0007669"/>
    <property type="project" value="InterPro"/>
</dbReference>
<dbReference type="Pfam" id="PF07730">
    <property type="entry name" value="HisKA_3"/>
    <property type="match status" value="1"/>
</dbReference>
<comment type="catalytic activity">
    <reaction evidence="1">
        <text>ATP + protein L-histidine = ADP + protein N-phospho-L-histidine.</text>
        <dbReference type="EC" id="2.7.13.3"/>
    </reaction>
</comment>
<evidence type="ECO:0000256" key="6">
    <source>
        <dbReference type="ARBA" id="ARBA00022777"/>
    </source>
</evidence>
<dbReference type="GO" id="GO:0046983">
    <property type="term" value="F:protein dimerization activity"/>
    <property type="evidence" value="ECO:0007669"/>
    <property type="project" value="InterPro"/>
</dbReference>
<feature type="transmembrane region" description="Helical" evidence="10">
    <location>
        <begin position="14"/>
        <end position="35"/>
    </location>
</feature>
<feature type="transmembrane region" description="Helical" evidence="10">
    <location>
        <begin position="81"/>
        <end position="98"/>
    </location>
</feature>
<dbReference type="InterPro" id="IPR055558">
    <property type="entry name" value="DUF7134"/>
</dbReference>
<keyword evidence="7" id="KW-0067">ATP-binding</keyword>
<dbReference type="GO" id="GO:0016020">
    <property type="term" value="C:membrane"/>
    <property type="evidence" value="ECO:0007669"/>
    <property type="project" value="InterPro"/>
</dbReference>
<keyword evidence="4" id="KW-0808">Transferase</keyword>
<evidence type="ECO:0000259" key="11">
    <source>
        <dbReference type="SMART" id="SM00387"/>
    </source>
</evidence>
<dbReference type="SUPFAM" id="SSF103473">
    <property type="entry name" value="MFS general substrate transporter"/>
    <property type="match status" value="1"/>
</dbReference>
<dbReference type="Pfam" id="PF02518">
    <property type="entry name" value="HATPase_c"/>
    <property type="match status" value="1"/>
</dbReference>
<dbReference type="PANTHER" id="PTHR24421">
    <property type="entry name" value="NITRATE/NITRITE SENSOR PROTEIN NARX-RELATED"/>
    <property type="match status" value="1"/>
</dbReference>
<dbReference type="Pfam" id="PF23539">
    <property type="entry name" value="DUF7134"/>
    <property type="match status" value="1"/>
</dbReference>
<dbReference type="SMART" id="SM00387">
    <property type="entry name" value="HATPase_c"/>
    <property type="match status" value="1"/>
</dbReference>
<accession>A0A1H2N995</accession>
<evidence type="ECO:0000256" key="9">
    <source>
        <dbReference type="SAM" id="MobiDB-lite"/>
    </source>
</evidence>
<gene>
    <name evidence="12" type="ORF">SAMN04488544_3580</name>
</gene>
<keyword evidence="10" id="KW-1133">Transmembrane helix</keyword>
<feature type="transmembrane region" description="Helical" evidence="10">
    <location>
        <begin position="105"/>
        <end position="125"/>
    </location>
</feature>
<dbReference type="EMBL" id="LT629799">
    <property type="protein sequence ID" value="SDV02069.1"/>
    <property type="molecule type" value="Genomic_DNA"/>
</dbReference>
<dbReference type="InterPro" id="IPR050482">
    <property type="entry name" value="Sensor_HK_TwoCompSys"/>
</dbReference>
<reference evidence="13" key="1">
    <citation type="submission" date="2016-10" db="EMBL/GenBank/DDBJ databases">
        <authorList>
            <person name="Varghese N."/>
            <person name="Submissions S."/>
        </authorList>
    </citation>
    <scope>NUCLEOTIDE SEQUENCE [LARGE SCALE GENOMIC DNA]</scope>
    <source>
        <strain evidence="13">DSM 21743</strain>
    </source>
</reference>
<evidence type="ECO:0000256" key="3">
    <source>
        <dbReference type="ARBA" id="ARBA00022553"/>
    </source>
</evidence>
<dbReference type="CDD" id="cd16917">
    <property type="entry name" value="HATPase_UhpB-NarQ-NarX-like"/>
    <property type="match status" value="1"/>
</dbReference>
<keyword evidence="8" id="KW-0902">Two-component regulatory system</keyword>
<protein>
    <recommendedName>
        <fullName evidence="2">histidine kinase</fullName>
        <ecNumber evidence="2">2.7.13.3</ecNumber>
    </recommendedName>
</protein>
<keyword evidence="5" id="KW-0547">Nucleotide-binding</keyword>
<dbReference type="AlphaFoldDB" id="A0A1H2N995"/>
<evidence type="ECO:0000256" key="4">
    <source>
        <dbReference type="ARBA" id="ARBA00022679"/>
    </source>
</evidence>
<dbReference type="PANTHER" id="PTHR24421:SF10">
    <property type="entry name" value="NITRATE_NITRITE SENSOR PROTEIN NARQ"/>
    <property type="match status" value="1"/>
</dbReference>
<dbReference type="RefSeq" id="WP_091077531.1">
    <property type="nucleotide sequence ID" value="NZ_LT629799.1"/>
</dbReference>
<dbReference type="InterPro" id="IPR036259">
    <property type="entry name" value="MFS_trans_sf"/>
</dbReference>
<keyword evidence="6 12" id="KW-0418">Kinase</keyword>
<dbReference type="OrthoDB" id="227596at2"/>
<dbReference type="InterPro" id="IPR011712">
    <property type="entry name" value="Sig_transdc_His_kin_sub3_dim/P"/>
</dbReference>
<dbReference type="GO" id="GO:0005524">
    <property type="term" value="F:ATP binding"/>
    <property type="evidence" value="ECO:0007669"/>
    <property type="project" value="UniProtKB-KW"/>
</dbReference>
<dbReference type="InterPro" id="IPR036890">
    <property type="entry name" value="HATPase_C_sf"/>
</dbReference>
<evidence type="ECO:0000256" key="7">
    <source>
        <dbReference type="ARBA" id="ARBA00022840"/>
    </source>
</evidence>
<sequence>MPSAAERLVRDRQLVFDLCLCALVTLVTTGYSLAVGERALGLASLVITLPLLVRRAFPAAAFVMMTAGCLFALAVSEMPSAAGIVSVPIMIYTLARWSPRTLARLGWAVGVVGSFLGPARWAFAGRGLTDVTVFMVSVVACLAVVSGTYVVGRKLRESEDSAGRQQRSEAERRRLLESEQEQRDRAATVDERNRIARELHDIVAHSLSVIVVQAEGGRALAARHPERAGEVLGTIAETGREALTETRRILGVLRDGRGEASTAYGPQPGLADIADLVRRTSDRAELATFGTPPPLSPAVGLTAYRVVQESLTNVLKHAGPEARARVVVACTPDAVEIEVADDGGGETAPVSDGQGHGLRGMAERVNLHEGELSAGPGPNGGFVVRAWIPYERAAETQPDLPRVAAW</sequence>
<feature type="transmembrane region" description="Helical" evidence="10">
    <location>
        <begin position="131"/>
        <end position="151"/>
    </location>
</feature>
<evidence type="ECO:0000256" key="1">
    <source>
        <dbReference type="ARBA" id="ARBA00000085"/>
    </source>
</evidence>
<dbReference type="Gene3D" id="1.20.5.1930">
    <property type="match status" value="1"/>
</dbReference>